<name>A0A1A8VXP2_PLAMA</name>
<organism evidence="3 4">
    <name type="scientific">Plasmodium malariae</name>
    <dbReference type="NCBI Taxonomy" id="5858"/>
    <lineage>
        <taxon>Eukaryota</taxon>
        <taxon>Sar</taxon>
        <taxon>Alveolata</taxon>
        <taxon>Apicomplexa</taxon>
        <taxon>Aconoidasida</taxon>
        <taxon>Haemosporida</taxon>
        <taxon>Plasmodiidae</taxon>
        <taxon>Plasmodium</taxon>
        <taxon>Plasmodium (Plasmodium)</taxon>
    </lineage>
</organism>
<evidence type="ECO:0008006" key="5">
    <source>
        <dbReference type="Google" id="ProtNLM"/>
    </source>
</evidence>
<sequence>MEEKIEKDLLTIFTQSVSNNFEEIKCSEGKIAALYNDSNKENYIKILLKFIVYPYNEKNEKKNYYDNYLNKNVKTSILISIKNYIKKSVHSSLDNVELSSDICIFIKHICMHMLLDITNEDITTLQKYLFEILTHLFKYNICDDYDYLLFYIILLYINDYNYVHLINIFDSDEKKNNADAIKIVECVMLYIRNKDILKNINQDNFFLEYNKFISNIDSIKMIINNRNNSLNDDILNYINNTKKIYKSNDVYNVFLLNDFHLYNMDEANGVGNSGIGGNTMIGGNAMMSGSNVIGGSMMGGSMMGGSMMGGSMMGGSIMGGSIMGGSIMGGSMMNNNLMSSNLMGNNLTGGSLIDSTGYSSPGRVNEKGTLHGNMNNSESLGGFNFIGKGSIIKDYNNNVKLIPVSKCSSIFKNLNVIHFEKKYTALKIVRKILKKYKDNDYISKYDLKIILTHIEYPLTLYFIYLYNKFMEYTNFINYKLNTTNNSFSSNSSDEKQVNEEINMCFHTMNQVVLNIYVLLKIFYNINIIDLPEYYEDNFDIFFTIFYHFLLYDNNDILKNYFNHINLLTSMKTTSNVVMASTSTSNYITNKPNFFLTNDDKKNGFTHLSHENLNKLKINFEQNILKCKIKIIDIIKVVSENYQDESKTYIVKLIYSLLQILYKESEKNLLCHNYNCLSSTIKLIHHMNLEKNDLNPYKDKQFLEKIIERVLHHIRLKRIDIDEIIEADLDYFRNDLNNVNAFSIRSTATHFLKTLCMNYFDICFPILEFRILSKDSLITLTSPCAVTTSGVNNITSSGVNSTSGVSSSTVIGKEDPYYEACNMEYKTQLITCLNQTNLAKNFYEHNIRNVLKEFIVSFQMKFRNLNTLCYNINDYNFVNPHMNTLSNKCVWVVNEQLFNTKNTIYLLSMLKFLLNNRSIICTAHDDALSIFPFLHFLLYNEKAMIYNYACLCINRMLNQQLNPELMNVIYSSSIPDILNRLLFLLKLHVHNKLLNEYVLITIMRIFLIYSERLTNVYVTVLLIIDNIIKLIINDSHNPLFNHYLFELLTIIISLIYKSQIVSSINQVEEIIITTFSQILQIYIHDFIPYIFQILSIIIDNTNTIQKVHIKILNNLYETDLWRSTIGNANGIICVLKSYFKKYNVFQDIIKNNMQQLFNIYHYCLSNKRLSTDSFQIILIIFTYLPVETYQSFLKPLFVLLFTFLQQYKNDIIKIKVIHSISVLILKTDVSIFINTVEQIQSGLIFNVLKSLYMPILDKLINVNEKIIIFIALTKLISNEKIRNESFVVDILNLLNKNITNNELVLKKAKTHHLDVEKDEMDKNFEVTYVKLQMINNDNINDTVLRDININMELKQNLYNPIFMQICHNNSFNSILQLFNS</sequence>
<dbReference type="GO" id="GO:0031267">
    <property type="term" value="F:small GTPase binding"/>
    <property type="evidence" value="ECO:0007669"/>
    <property type="project" value="InterPro"/>
</dbReference>
<dbReference type="InterPro" id="IPR011989">
    <property type="entry name" value="ARM-like"/>
</dbReference>
<feature type="domain" description="Exportin-2 C-terminal" evidence="1">
    <location>
        <begin position="972"/>
        <end position="1337"/>
    </location>
</feature>
<protein>
    <recommendedName>
        <fullName evidence="5">Exportin-2 C-terminal domain-containing protein</fullName>
    </recommendedName>
</protein>
<dbReference type="InterPro" id="IPR005043">
    <property type="entry name" value="XPO2_C"/>
</dbReference>
<evidence type="ECO:0000313" key="4">
    <source>
        <dbReference type="Proteomes" id="UP000078597"/>
    </source>
</evidence>
<dbReference type="VEuPathDB" id="PlasmoDB:PmUG01_07044600"/>
<dbReference type="InterPro" id="IPR013713">
    <property type="entry name" value="XPO2_central"/>
</dbReference>
<reference evidence="4" key="1">
    <citation type="submission" date="2016-05" db="EMBL/GenBank/DDBJ databases">
        <authorList>
            <person name="Naeem Raeece"/>
        </authorList>
    </citation>
    <scope>NUCLEOTIDE SEQUENCE [LARGE SCALE GENOMIC DNA]</scope>
</reference>
<proteinExistence type="predicted"/>
<dbReference type="Proteomes" id="UP000078597">
    <property type="component" value="Unassembled WGS sequence"/>
</dbReference>
<dbReference type="GO" id="GO:0005829">
    <property type="term" value="C:cytosol"/>
    <property type="evidence" value="ECO:0007669"/>
    <property type="project" value="TreeGrafter"/>
</dbReference>
<dbReference type="GO" id="GO:0005635">
    <property type="term" value="C:nuclear envelope"/>
    <property type="evidence" value="ECO:0007669"/>
    <property type="project" value="TreeGrafter"/>
</dbReference>
<dbReference type="GO" id="GO:0005049">
    <property type="term" value="F:nuclear export signal receptor activity"/>
    <property type="evidence" value="ECO:0007669"/>
    <property type="project" value="TreeGrafter"/>
</dbReference>
<feature type="domain" description="Exportin-2 central" evidence="2">
    <location>
        <begin position="622"/>
        <end position="761"/>
    </location>
</feature>
<dbReference type="GO" id="GO:0006606">
    <property type="term" value="P:protein import into nucleus"/>
    <property type="evidence" value="ECO:0007669"/>
    <property type="project" value="TreeGrafter"/>
</dbReference>
<accession>A0A1A8VXP2</accession>
<feature type="domain" description="Exportin-2 central" evidence="2">
    <location>
        <begin position="476"/>
        <end position="572"/>
    </location>
</feature>
<dbReference type="InterPro" id="IPR016024">
    <property type="entry name" value="ARM-type_fold"/>
</dbReference>
<dbReference type="PANTHER" id="PTHR10997:SF8">
    <property type="entry name" value="EXPORTIN-2"/>
    <property type="match status" value="1"/>
</dbReference>
<evidence type="ECO:0000313" key="3">
    <source>
        <dbReference type="EMBL" id="SBS84127.1"/>
    </source>
</evidence>
<dbReference type="Pfam" id="PF03378">
    <property type="entry name" value="CAS_CSE1"/>
    <property type="match status" value="1"/>
</dbReference>
<dbReference type="GO" id="GO:0006611">
    <property type="term" value="P:protein export from nucleus"/>
    <property type="evidence" value="ECO:0007669"/>
    <property type="project" value="TreeGrafter"/>
</dbReference>
<evidence type="ECO:0000259" key="2">
    <source>
        <dbReference type="Pfam" id="PF08506"/>
    </source>
</evidence>
<dbReference type="EMBL" id="FLQW01000478">
    <property type="protein sequence ID" value="SBS84127.1"/>
    <property type="molecule type" value="Genomic_DNA"/>
</dbReference>
<evidence type="ECO:0000259" key="1">
    <source>
        <dbReference type="Pfam" id="PF03378"/>
    </source>
</evidence>
<dbReference type="SUPFAM" id="SSF48371">
    <property type="entry name" value="ARM repeat"/>
    <property type="match status" value="2"/>
</dbReference>
<dbReference type="Gene3D" id="1.25.10.10">
    <property type="entry name" value="Leucine-rich Repeat Variant"/>
    <property type="match status" value="1"/>
</dbReference>
<dbReference type="PANTHER" id="PTHR10997">
    <property type="entry name" value="IMPORTIN-7, 8, 11"/>
    <property type="match status" value="1"/>
</dbReference>
<gene>
    <name evidence="3" type="ORF">PMALA_008870</name>
</gene>
<dbReference type="Pfam" id="PF08506">
    <property type="entry name" value="Cse1"/>
    <property type="match status" value="2"/>
</dbReference>